<reference evidence="6" key="2">
    <citation type="submission" date="2023-03" db="EMBL/GenBank/DDBJ databases">
        <authorList>
            <person name="Inwood S.N."/>
            <person name="Skelly J.G."/>
            <person name="Guhlin J."/>
            <person name="Harrop T.W.R."/>
            <person name="Goldson S.G."/>
            <person name="Dearden P.K."/>
        </authorList>
    </citation>
    <scope>NUCLEOTIDE SEQUENCE</scope>
    <source>
        <strain evidence="6">Irish</strain>
        <tissue evidence="6">Whole body</tissue>
    </source>
</reference>
<dbReference type="InterPro" id="IPR000407">
    <property type="entry name" value="GDA1_CD39_NTPase"/>
</dbReference>
<dbReference type="Gene3D" id="3.30.420.150">
    <property type="entry name" value="Exopolyphosphatase. Domain 2"/>
    <property type="match status" value="1"/>
</dbReference>
<reference evidence="6" key="1">
    <citation type="journal article" date="2023" name="bioRxiv">
        <title>Scaffold-level genome assemblies of two parasitoid biocontrol wasps reveal the parthenogenesis mechanism and an associated novel virus.</title>
        <authorList>
            <person name="Inwood S."/>
            <person name="Skelly J."/>
            <person name="Guhlin J."/>
            <person name="Harrop T."/>
            <person name="Goldson S."/>
            <person name="Dearden P."/>
        </authorList>
    </citation>
    <scope>NUCLEOTIDE SEQUENCE</scope>
    <source>
        <strain evidence="6">Irish</strain>
        <tissue evidence="6">Whole body</tissue>
    </source>
</reference>
<dbReference type="Gene3D" id="3.30.420.40">
    <property type="match status" value="1"/>
</dbReference>
<evidence type="ECO:0000256" key="5">
    <source>
        <dbReference type="SAM" id="Phobius"/>
    </source>
</evidence>
<keyword evidence="5" id="KW-0472">Membrane</keyword>
<dbReference type="CDD" id="cd24046">
    <property type="entry name" value="ASKHA_NBD_NTPDase5-like"/>
    <property type="match status" value="1"/>
</dbReference>
<evidence type="ECO:0000256" key="4">
    <source>
        <dbReference type="PIRSR" id="PIRSR600407-2"/>
    </source>
</evidence>
<accession>A0AA39C651</accession>
<name>A0AA39C651_9HYME</name>
<dbReference type="GO" id="GO:0016787">
    <property type="term" value="F:hydrolase activity"/>
    <property type="evidence" value="ECO:0007669"/>
    <property type="project" value="UniProtKB-KW"/>
</dbReference>
<evidence type="ECO:0000313" key="6">
    <source>
        <dbReference type="EMBL" id="KAK0158586.1"/>
    </source>
</evidence>
<keyword evidence="5" id="KW-0812">Transmembrane</keyword>
<dbReference type="Proteomes" id="UP001168990">
    <property type="component" value="Unassembled WGS sequence"/>
</dbReference>
<sequence>MLACTQMQYILVPTSDDYDLSNKLSSQTAKKTSDSFGLKPIIIFILFGILFLGYLGIAYNIKPTKFGSSAIDSLASSLNLHKPFYAVIIDAGSTGSRVLAFTFHTSIVSGDLVLDDEFFAEVKPGLSNFADNPKEGVKTLASLVDKAKNVIPKSAWAHTPIDMKATAGLRLLPKDKADMLLEECKKYLKESGFMVKKNFVSIMDGVNEGIYAWFTVNFLVGRFSSSYFDNTAAVLDLGGGSTQITYVPNEQERHQLQKHVHEINVFNQNMSLYTYSHLGMGLMAARKAILTSDIDLEQLDTTSTVEIRSECINPIVTSAWSYGGIDYLVKGPVNGSHIIVKASNYGGTDENRPIVKFSDCMKIVKKYTDTIKEKPVGLNKHDIYTVSYYFDRAAETGLIDPKDGGVITLQSFHKTALDTCNYPNVDQPFMCLDLTYIYVLLRDCFELEPSTKLNLYKKYNGHELSWSLGSAFSLFQNDI</sequence>
<dbReference type="AlphaFoldDB" id="A0AA39C651"/>
<comment type="caution">
    <text evidence="6">The sequence shown here is derived from an EMBL/GenBank/DDBJ whole genome shotgun (WGS) entry which is preliminary data.</text>
</comment>
<keyword evidence="7" id="KW-1185">Reference proteome</keyword>
<feature type="binding site" evidence="4">
    <location>
        <begin position="239"/>
        <end position="243"/>
    </location>
    <ligand>
        <name>ATP</name>
        <dbReference type="ChEBI" id="CHEBI:30616"/>
    </ligand>
</feature>
<evidence type="ECO:0000256" key="3">
    <source>
        <dbReference type="PIRSR" id="PIRSR600407-1"/>
    </source>
</evidence>
<keyword evidence="5" id="KW-1133">Transmembrane helix</keyword>
<dbReference type="Pfam" id="PF01150">
    <property type="entry name" value="GDA1_CD39"/>
    <property type="match status" value="1"/>
</dbReference>
<keyword evidence="4" id="KW-0547">Nucleotide-binding</keyword>
<proteinExistence type="inferred from homology"/>
<evidence type="ECO:0000313" key="7">
    <source>
        <dbReference type="Proteomes" id="UP001168990"/>
    </source>
</evidence>
<keyword evidence="4" id="KW-0067">ATP-binding</keyword>
<evidence type="ECO:0008006" key="8">
    <source>
        <dbReference type="Google" id="ProtNLM"/>
    </source>
</evidence>
<protein>
    <recommendedName>
        <fullName evidence="8">Ectonucleoside triphosphate diphosphohydrolase 5</fullName>
    </recommendedName>
</protein>
<dbReference type="EMBL" id="JAQQBS010001424">
    <property type="protein sequence ID" value="KAK0158586.1"/>
    <property type="molecule type" value="Genomic_DNA"/>
</dbReference>
<feature type="active site" description="Proton acceptor" evidence="3">
    <location>
        <position position="208"/>
    </location>
</feature>
<evidence type="ECO:0000256" key="2">
    <source>
        <dbReference type="ARBA" id="ARBA00022801"/>
    </source>
</evidence>
<dbReference type="PANTHER" id="PTHR11782">
    <property type="entry name" value="ADENOSINE/GUANOSINE DIPHOSPHATASE"/>
    <property type="match status" value="1"/>
</dbReference>
<comment type="similarity">
    <text evidence="1">Belongs to the GDA1/CD39 NTPase family.</text>
</comment>
<dbReference type="PANTHER" id="PTHR11782:SF127">
    <property type="entry name" value="NTPASE, ISOFORM F"/>
    <property type="match status" value="1"/>
</dbReference>
<evidence type="ECO:0000256" key="1">
    <source>
        <dbReference type="ARBA" id="ARBA00009283"/>
    </source>
</evidence>
<gene>
    <name evidence="6" type="ORF">PV328_009567</name>
</gene>
<feature type="transmembrane region" description="Helical" evidence="5">
    <location>
        <begin position="41"/>
        <end position="61"/>
    </location>
</feature>
<organism evidence="6 7">
    <name type="scientific">Microctonus aethiopoides</name>
    <dbReference type="NCBI Taxonomy" id="144406"/>
    <lineage>
        <taxon>Eukaryota</taxon>
        <taxon>Metazoa</taxon>
        <taxon>Ecdysozoa</taxon>
        <taxon>Arthropoda</taxon>
        <taxon>Hexapoda</taxon>
        <taxon>Insecta</taxon>
        <taxon>Pterygota</taxon>
        <taxon>Neoptera</taxon>
        <taxon>Endopterygota</taxon>
        <taxon>Hymenoptera</taxon>
        <taxon>Apocrita</taxon>
        <taxon>Ichneumonoidea</taxon>
        <taxon>Braconidae</taxon>
        <taxon>Euphorinae</taxon>
        <taxon>Microctonus</taxon>
    </lineage>
</organism>
<dbReference type="GO" id="GO:0005524">
    <property type="term" value="F:ATP binding"/>
    <property type="evidence" value="ECO:0007669"/>
    <property type="project" value="UniProtKB-KW"/>
</dbReference>
<keyword evidence="2" id="KW-0378">Hydrolase</keyword>